<gene>
    <name evidence="1" type="ORF">R1flu_004082</name>
</gene>
<dbReference type="EMBL" id="JBHFFA010000003">
    <property type="protein sequence ID" value="KAL2632603.1"/>
    <property type="molecule type" value="Genomic_DNA"/>
</dbReference>
<keyword evidence="2" id="KW-1185">Reference proteome</keyword>
<dbReference type="AlphaFoldDB" id="A0ABD1YPU9"/>
<sequence length="103" mass="11525">MRFLRENEVGHVPARVWPHCVPVTCTRSDSREFLLPFVRHRGGGHLLTEIPTSIIRWAELGARWGIEAAPTRLSASDQQLTKARVEPATSAILAHSFDLTART</sequence>
<evidence type="ECO:0000313" key="1">
    <source>
        <dbReference type="EMBL" id="KAL2632603.1"/>
    </source>
</evidence>
<comment type="caution">
    <text evidence="1">The sequence shown here is derived from an EMBL/GenBank/DDBJ whole genome shotgun (WGS) entry which is preliminary data.</text>
</comment>
<organism evidence="1 2">
    <name type="scientific">Riccia fluitans</name>
    <dbReference type="NCBI Taxonomy" id="41844"/>
    <lineage>
        <taxon>Eukaryota</taxon>
        <taxon>Viridiplantae</taxon>
        <taxon>Streptophyta</taxon>
        <taxon>Embryophyta</taxon>
        <taxon>Marchantiophyta</taxon>
        <taxon>Marchantiopsida</taxon>
        <taxon>Marchantiidae</taxon>
        <taxon>Marchantiales</taxon>
        <taxon>Ricciaceae</taxon>
        <taxon>Riccia</taxon>
    </lineage>
</organism>
<protein>
    <submittedName>
        <fullName evidence="1">Uncharacterized protein</fullName>
    </submittedName>
</protein>
<name>A0ABD1YPU9_9MARC</name>
<proteinExistence type="predicted"/>
<reference evidence="1 2" key="1">
    <citation type="submission" date="2024-09" db="EMBL/GenBank/DDBJ databases">
        <title>Chromosome-scale assembly of Riccia fluitans.</title>
        <authorList>
            <person name="Paukszto L."/>
            <person name="Sawicki J."/>
            <person name="Karawczyk K."/>
            <person name="Piernik-Szablinska J."/>
            <person name="Szczecinska M."/>
            <person name="Mazdziarz M."/>
        </authorList>
    </citation>
    <scope>NUCLEOTIDE SEQUENCE [LARGE SCALE GENOMIC DNA]</scope>
    <source>
        <strain evidence="1">Rf_01</strain>
        <tissue evidence="1">Aerial parts of the thallus</tissue>
    </source>
</reference>
<accession>A0ABD1YPU9</accession>
<dbReference type="Proteomes" id="UP001605036">
    <property type="component" value="Unassembled WGS sequence"/>
</dbReference>
<evidence type="ECO:0000313" key="2">
    <source>
        <dbReference type="Proteomes" id="UP001605036"/>
    </source>
</evidence>